<dbReference type="InterPro" id="IPR050729">
    <property type="entry name" value="Rho-GAP"/>
</dbReference>
<evidence type="ECO:0000256" key="1">
    <source>
        <dbReference type="ARBA" id="ARBA00022468"/>
    </source>
</evidence>
<dbReference type="GO" id="GO:0005096">
    <property type="term" value="F:GTPase activator activity"/>
    <property type="evidence" value="ECO:0007669"/>
    <property type="project" value="UniProtKB-KW"/>
</dbReference>
<dbReference type="OMA" id="DSGWQAR"/>
<accession>G8YP55</accession>
<dbReference type="PANTHER" id="PTHR23176">
    <property type="entry name" value="RHO/RAC/CDC GTPASE-ACTIVATING PROTEIN"/>
    <property type="match status" value="1"/>
</dbReference>
<dbReference type="HOGENOM" id="CLU_010730_2_0_1"/>
<protein>
    <submittedName>
        <fullName evidence="6">Piso0_001808 protein</fullName>
    </submittedName>
</protein>
<sequence length="617" mass="68887">MTSESESAKLLEEDRIKSFLNSDASLEVLLTRLKQSILTAEEFSKYVKKKALVEDEHYSQLKKFASNATNTMKGSAKLKNDSLSQNLDSIISFDEKLHSVGNSYVSALNVMYDELSALIATITRSRKAIKEEGRRKEKECADAILAAEKAKQKYFHLADDLEKLKNSDPNKKSFSLKNKTTEQQEDELQRKVDAADVEYKQRVTSCKKIKDELLMIHRPTISKKLKNLVLEMDIALNVQLQKYAVWNENLIMNSGVLIAPFQSESASKKSMKSLAASIDNEKDLYDYLIKHEKQPTNKSLVPVEYKAHPSLAKPSKITKPFLNNKVTSSNVEPGNPSAGQKNDLISGETSRNASGGYVNNDDKGASQSQQSVPKSAESQKPTGYSSLDPGNYSNTPDLNGPKPLSSQLNQPAQPTFGVSIESLIQYAGIDNVPLVVKKCIEVVENYGLDIEGIYRTSGNVTTVQHLKESIDQKFTNYLLIGSNIDPNNVLDSEIYCVASLLKTYFSSLPEPLLTREYCQSFIETVKSLDETYIAKKLHHLVYNLPDGAYFTLRALIFHLNKIAANQSVNRMTPKSLAIIWGPALLNDESMSPQDLGYKSKVVEELMYIANDIFDTDD</sequence>
<evidence type="ECO:0000256" key="2">
    <source>
        <dbReference type="PROSITE-ProRule" id="PRU01077"/>
    </source>
</evidence>
<dbReference type="GO" id="GO:0005933">
    <property type="term" value="C:cellular bud"/>
    <property type="evidence" value="ECO:0007669"/>
    <property type="project" value="UniProtKB-ARBA"/>
</dbReference>
<feature type="domain" description="F-BAR" evidence="5">
    <location>
        <begin position="12"/>
        <end position="283"/>
    </location>
</feature>
<organism evidence="6 7">
    <name type="scientific">Pichia sorbitophila (strain ATCC MYA-4447 / BCRC 22081 / CBS 7064 / NBRC 10061 / NRRL Y-12695)</name>
    <name type="common">Hybrid yeast</name>
    <dbReference type="NCBI Taxonomy" id="559304"/>
    <lineage>
        <taxon>Eukaryota</taxon>
        <taxon>Fungi</taxon>
        <taxon>Dikarya</taxon>
        <taxon>Ascomycota</taxon>
        <taxon>Saccharomycotina</taxon>
        <taxon>Pichiomycetes</taxon>
        <taxon>Debaryomycetaceae</taxon>
        <taxon>Millerozyma</taxon>
    </lineage>
</organism>
<dbReference type="InterPro" id="IPR000198">
    <property type="entry name" value="RhoGAP_dom"/>
</dbReference>
<dbReference type="EMBL" id="FO082055">
    <property type="protein sequence ID" value="CCE79723.1"/>
    <property type="molecule type" value="Genomic_DNA"/>
</dbReference>
<evidence type="ECO:0000256" key="3">
    <source>
        <dbReference type="SAM" id="MobiDB-lite"/>
    </source>
</evidence>
<dbReference type="Gene3D" id="1.10.555.10">
    <property type="entry name" value="Rho GTPase activation protein"/>
    <property type="match status" value="1"/>
</dbReference>
<reference evidence="6 7" key="1">
    <citation type="journal article" date="2012" name="G3 (Bethesda)">
        <title>Pichia sorbitophila, an interspecies yeast hybrid reveals early steps of genome resolution following polyploidization.</title>
        <authorList>
            <person name="Leh Louis V."/>
            <person name="Despons L."/>
            <person name="Friedrich A."/>
            <person name="Martin T."/>
            <person name="Durrens P."/>
            <person name="Casaregola S."/>
            <person name="Neuveglise C."/>
            <person name="Fairhead C."/>
            <person name="Marck C."/>
            <person name="Cruz J.A."/>
            <person name="Straub M.L."/>
            <person name="Kugler V."/>
            <person name="Sacerdot C."/>
            <person name="Uzunov Z."/>
            <person name="Thierry A."/>
            <person name="Weiss S."/>
            <person name="Bleykasten C."/>
            <person name="De Montigny J."/>
            <person name="Jacques N."/>
            <person name="Jung P."/>
            <person name="Lemaire M."/>
            <person name="Mallet S."/>
            <person name="Morel G."/>
            <person name="Richard G.F."/>
            <person name="Sarkar A."/>
            <person name="Savel G."/>
            <person name="Schacherer J."/>
            <person name="Seret M.L."/>
            <person name="Talla E."/>
            <person name="Samson G."/>
            <person name="Jubin C."/>
            <person name="Poulain J."/>
            <person name="Vacherie B."/>
            <person name="Barbe V."/>
            <person name="Pelletier E."/>
            <person name="Sherman D.J."/>
            <person name="Westhof E."/>
            <person name="Weissenbach J."/>
            <person name="Baret P.V."/>
            <person name="Wincker P."/>
            <person name="Gaillardin C."/>
            <person name="Dujon B."/>
            <person name="Souciet J.L."/>
        </authorList>
    </citation>
    <scope>NUCLEOTIDE SEQUENCE [LARGE SCALE GENOMIC DNA]</scope>
    <source>
        <strain evidence="7">ATCC MYA-4447 / BCRC 22081 / CBS 7064 / NBRC 10061 / NRRL Y-12695</strain>
    </source>
</reference>
<dbReference type="SMART" id="SM00055">
    <property type="entry name" value="FCH"/>
    <property type="match status" value="1"/>
</dbReference>
<dbReference type="FunCoup" id="G8YP55">
    <property type="interactions" value="263"/>
</dbReference>
<dbReference type="eggNOG" id="KOG1450">
    <property type="taxonomic scope" value="Eukaryota"/>
</dbReference>
<feature type="compositionally biased region" description="Polar residues" evidence="3">
    <location>
        <begin position="325"/>
        <end position="340"/>
    </location>
</feature>
<evidence type="ECO:0000313" key="7">
    <source>
        <dbReference type="Proteomes" id="UP000005222"/>
    </source>
</evidence>
<dbReference type="Pfam" id="PF00611">
    <property type="entry name" value="FCH"/>
    <property type="match status" value="1"/>
</dbReference>
<gene>
    <name evidence="6" type="primary">Piso0_001808</name>
    <name evidence="6" type="ORF">GNLVRS01_PISO0E13116g</name>
</gene>
<dbReference type="GO" id="GO:0005938">
    <property type="term" value="C:cell cortex"/>
    <property type="evidence" value="ECO:0007669"/>
    <property type="project" value="UniProtKB-ARBA"/>
</dbReference>
<feature type="compositionally biased region" description="Polar residues" evidence="3">
    <location>
        <begin position="365"/>
        <end position="385"/>
    </location>
</feature>
<dbReference type="InterPro" id="IPR031160">
    <property type="entry name" value="F_BAR_dom"/>
</dbReference>
<dbReference type="Proteomes" id="UP000005222">
    <property type="component" value="Chromosome E"/>
</dbReference>
<dbReference type="STRING" id="559304.G8YP55"/>
<proteinExistence type="predicted"/>
<dbReference type="SMART" id="SM00324">
    <property type="entry name" value="RhoGAP"/>
    <property type="match status" value="1"/>
</dbReference>
<dbReference type="InterPro" id="IPR001060">
    <property type="entry name" value="FCH_dom"/>
</dbReference>
<keyword evidence="2" id="KW-0175">Coiled coil</keyword>
<dbReference type="PANTHER" id="PTHR23176:SF128">
    <property type="entry name" value="RHO GTPASE-ACTIVATING PROTEIN RGD1"/>
    <property type="match status" value="1"/>
</dbReference>
<dbReference type="InParanoid" id="G8YP55"/>
<dbReference type="OrthoDB" id="437889at2759"/>
<dbReference type="Gene3D" id="1.20.1270.60">
    <property type="entry name" value="Arfaptin homology (AH) domain/BAR domain"/>
    <property type="match status" value="1"/>
</dbReference>
<dbReference type="PROSITE" id="PS50238">
    <property type="entry name" value="RHOGAP"/>
    <property type="match status" value="1"/>
</dbReference>
<evidence type="ECO:0000313" key="6">
    <source>
        <dbReference type="EMBL" id="CCE79723.1"/>
    </source>
</evidence>
<dbReference type="GO" id="GO:0007165">
    <property type="term" value="P:signal transduction"/>
    <property type="evidence" value="ECO:0007669"/>
    <property type="project" value="InterPro"/>
</dbReference>
<dbReference type="InterPro" id="IPR027267">
    <property type="entry name" value="AH/BAR_dom_sf"/>
</dbReference>
<feature type="region of interest" description="Disordered" evidence="3">
    <location>
        <begin position="325"/>
        <end position="410"/>
    </location>
</feature>
<dbReference type="SUPFAM" id="SSF103657">
    <property type="entry name" value="BAR/IMD domain-like"/>
    <property type="match status" value="1"/>
</dbReference>
<feature type="region of interest" description="Disordered" evidence="3">
    <location>
        <begin position="166"/>
        <end position="185"/>
    </location>
</feature>
<keyword evidence="1" id="KW-0343">GTPase activation</keyword>
<evidence type="ECO:0000259" key="4">
    <source>
        <dbReference type="PROSITE" id="PS50238"/>
    </source>
</evidence>
<dbReference type="AlphaFoldDB" id="G8YP55"/>
<feature type="domain" description="Rho-GAP" evidence="4">
    <location>
        <begin position="418"/>
        <end position="613"/>
    </location>
</feature>
<name>G8YP55_PICSO</name>
<dbReference type="Pfam" id="PF00620">
    <property type="entry name" value="RhoGAP"/>
    <property type="match status" value="1"/>
</dbReference>
<dbReference type="InterPro" id="IPR008936">
    <property type="entry name" value="Rho_GTPase_activation_prot"/>
</dbReference>
<dbReference type="PROSITE" id="PS51741">
    <property type="entry name" value="F_BAR"/>
    <property type="match status" value="1"/>
</dbReference>
<keyword evidence="7" id="KW-1185">Reference proteome</keyword>
<evidence type="ECO:0000259" key="5">
    <source>
        <dbReference type="PROSITE" id="PS51741"/>
    </source>
</evidence>
<dbReference type="SUPFAM" id="SSF48350">
    <property type="entry name" value="GTPase activation domain, GAP"/>
    <property type="match status" value="1"/>
</dbReference>